<protein>
    <recommendedName>
        <fullName evidence="9">RING-type domain-containing protein</fullName>
    </recommendedName>
</protein>
<accession>A0A4P9W8G8</accession>
<dbReference type="OrthoDB" id="8062037at2759"/>
<feature type="non-terminal residue" evidence="10">
    <location>
        <position position="1"/>
    </location>
</feature>
<gene>
    <name evidence="10" type="ORF">BDK51DRAFT_17309</name>
</gene>
<dbReference type="GO" id="GO:0016020">
    <property type="term" value="C:membrane"/>
    <property type="evidence" value="ECO:0007669"/>
    <property type="project" value="UniProtKB-SubCell"/>
</dbReference>
<keyword evidence="6" id="KW-1133">Transmembrane helix</keyword>
<evidence type="ECO:0000256" key="5">
    <source>
        <dbReference type="ARBA" id="ARBA00022833"/>
    </source>
</evidence>
<keyword evidence="5" id="KW-0862">Zinc</keyword>
<keyword evidence="7" id="KW-0472">Membrane</keyword>
<evidence type="ECO:0000256" key="6">
    <source>
        <dbReference type="ARBA" id="ARBA00022989"/>
    </source>
</evidence>
<dbReference type="Pfam" id="PF13639">
    <property type="entry name" value="zf-RING_2"/>
    <property type="match status" value="1"/>
</dbReference>
<dbReference type="SMART" id="SM00184">
    <property type="entry name" value="RING"/>
    <property type="match status" value="1"/>
</dbReference>
<dbReference type="InterPro" id="IPR001841">
    <property type="entry name" value="Znf_RING"/>
</dbReference>
<evidence type="ECO:0000256" key="4">
    <source>
        <dbReference type="ARBA" id="ARBA00022771"/>
    </source>
</evidence>
<evidence type="ECO:0000256" key="1">
    <source>
        <dbReference type="ARBA" id="ARBA00004370"/>
    </source>
</evidence>
<dbReference type="PANTHER" id="PTHR46539">
    <property type="entry name" value="E3 UBIQUITIN-PROTEIN LIGASE ATL42"/>
    <property type="match status" value="1"/>
</dbReference>
<evidence type="ECO:0000259" key="9">
    <source>
        <dbReference type="PROSITE" id="PS50089"/>
    </source>
</evidence>
<feature type="domain" description="RING-type" evidence="9">
    <location>
        <begin position="1"/>
        <end position="41"/>
    </location>
</feature>
<keyword evidence="11" id="KW-1185">Reference proteome</keyword>
<name>A0A4P9W8G8_9FUNG</name>
<evidence type="ECO:0000256" key="7">
    <source>
        <dbReference type="ARBA" id="ARBA00023136"/>
    </source>
</evidence>
<evidence type="ECO:0000313" key="10">
    <source>
        <dbReference type="EMBL" id="RKO88644.1"/>
    </source>
</evidence>
<dbReference type="GO" id="GO:0008270">
    <property type="term" value="F:zinc ion binding"/>
    <property type="evidence" value="ECO:0007669"/>
    <property type="project" value="UniProtKB-KW"/>
</dbReference>
<keyword evidence="2" id="KW-0812">Transmembrane</keyword>
<proteinExistence type="predicted"/>
<dbReference type="EMBL" id="KZ996582">
    <property type="protein sequence ID" value="RKO88644.1"/>
    <property type="molecule type" value="Genomic_DNA"/>
</dbReference>
<evidence type="ECO:0000256" key="3">
    <source>
        <dbReference type="ARBA" id="ARBA00022723"/>
    </source>
</evidence>
<dbReference type="GO" id="GO:0016567">
    <property type="term" value="P:protein ubiquitination"/>
    <property type="evidence" value="ECO:0007669"/>
    <property type="project" value="UniProtKB-UniPathway"/>
</dbReference>
<dbReference type="Gene3D" id="3.30.40.10">
    <property type="entry name" value="Zinc/RING finger domain, C3HC4 (zinc finger)"/>
    <property type="match status" value="1"/>
</dbReference>
<dbReference type="AlphaFoldDB" id="A0A4P9W8G8"/>
<evidence type="ECO:0000256" key="2">
    <source>
        <dbReference type="ARBA" id="ARBA00022692"/>
    </source>
</evidence>
<dbReference type="Proteomes" id="UP000269721">
    <property type="component" value="Unassembled WGS sequence"/>
</dbReference>
<evidence type="ECO:0000313" key="11">
    <source>
        <dbReference type="Proteomes" id="UP000269721"/>
    </source>
</evidence>
<dbReference type="UniPathway" id="UPA00143"/>
<keyword evidence="3" id="KW-0479">Metal-binding</keyword>
<dbReference type="InterPro" id="IPR013083">
    <property type="entry name" value="Znf_RING/FYVE/PHD"/>
</dbReference>
<reference evidence="11" key="1">
    <citation type="journal article" date="2018" name="Nat. Microbiol.">
        <title>Leveraging single-cell genomics to expand the fungal tree of life.</title>
        <authorList>
            <person name="Ahrendt S.R."/>
            <person name="Quandt C.A."/>
            <person name="Ciobanu D."/>
            <person name="Clum A."/>
            <person name="Salamov A."/>
            <person name="Andreopoulos B."/>
            <person name="Cheng J.F."/>
            <person name="Woyke T."/>
            <person name="Pelin A."/>
            <person name="Henrissat B."/>
            <person name="Reynolds N.K."/>
            <person name="Benny G.L."/>
            <person name="Smith M.E."/>
            <person name="James T.Y."/>
            <person name="Grigoriev I.V."/>
        </authorList>
    </citation>
    <scope>NUCLEOTIDE SEQUENCE [LARGE SCALE GENOMIC DNA]</scope>
</reference>
<sequence length="64" mass="7668">ICLECFRDRDLVRQLPCRHFFHVQCIDRWLVQRTSVCPLCRVTVKREDEGVEGVIHVERGREMV</sequence>
<comment type="subcellular location">
    <subcellularLocation>
        <location evidence="1">Membrane</location>
    </subcellularLocation>
</comment>
<dbReference type="SUPFAM" id="SSF57850">
    <property type="entry name" value="RING/U-box"/>
    <property type="match status" value="1"/>
</dbReference>
<evidence type="ECO:0000256" key="8">
    <source>
        <dbReference type="PROSITE-ProRule" id="PRU00175"/>
    </source>
</evidence>
<dbReference type="PANTHER" id="PTHR46539:SF9">
    <property type="entry name" value="RING-H2 FINGER PROTEIN ATL56"/>
    <property type="match status" value="1"/>
</dbReference>
<keyword evidence="4 8" id="KW-0863">Zinc-finger</keyword>
<organism evidence="10 11">
    <name type="scientific">Blyttiomyces helicus</name>
    <dbReference type="NCBI Taxonomy" id="388810"/>
    <lineage>
        <taxon>Eukaryota</taxon>
        <taxon>Fungi</taxon>
        <taxon>Fungi incertae sedis</taxon>
        <taxon>Chytridiomycota</taxon>
        <taxon>Chytridiomycota incertae sedis</taxon>
        <taxon>Chytridiomycetes</taxon>
        <taxon>Chytridiomycetes incertae sedis</taxon>
        <taxon>Blyttiomyces</taxon>
    </lineage>
</organism>
<dbReference type="PROSITE" id="PS50089">
    <property type="entry name" value="ZF_RING_2"/>
    <property type="match status" value="1"/>
</dbReference>